<proteinExistence type="predicted"/>
<accession>A0ACC0B7J9</accession>
<gene>
    <name evidence="1" type="ORF">M9H77_18482</name>
</gene>
<sequence>MVELIDKPIMAEKRIIQEILERYDVMELLLGMGCVELALFAEQYNENLLKEFYANLSKEDLSLPSDSLVWALDPLVMPKIVAPVSRPSPYPSAESSEVITSLDLLNQKLSSVMASVLQIYYRFVVALCIGIVLGNLVNPEEFVIMSCDMKVRLRKFESIRKGQNPKKNRTCRESKIEVSFWELNPWSKFIRKYKTNQ</sequence>
<organism evidence="1 2">
    <name type="scientific">Catharanthus roseus</name>
    <name type="common">Madagascar periwinkle</name>
    <name type="synonym">Vinca rosea</name>
    <dbReference type="NCBI Taxonomy" id="4058"/>
    <lineage>
        <taxon>Eukaryota</taxon>
        <taxon>Viridiplantae</taxon>
        <taxon>Streptophyta</taxon>
        <taxon>Embryophyta</taxon>
        <taxon>Tracheophyta</taxon>
        <taxon>Spermatophyta</taxon>
        <taxon>Magnoliopsida</taxon>
        <taxon>eudicotyledons</taxon>
        <taxon>Gunneridae</taxon>
        <taxon>Pentapetalae</taxon>
        <taxon>asterids</taxon>
        <taxon>lamiids</taxon>
        <taxon>Gentianales</taxon>
        <taxon>Apocynaceae</taxon>
        <taxon>Rauvolfioideae</taxon>
        <taxon>Vinceae</taxon>
        <taxon>Catharanthinae</taxon>
        <taxon>Catharanthus</taxon>
    </lineage>
</organism>
<comment type="caution">
    <text evidence="1">The sequence shown here is derived from an EMBL/GenBank/DDBJ whole genome shotgun (WGS) entry which is preliminary data.</text>
</comment>
<reference evidence="2" key="1">
    <citation type="journal article" date="2023" name="Nat. Plants">
        <title>Single-cell RNA sequencing provides a high-resolution roadmap for understanding the multicellular compartmentation of specialized metabolism.</title>
        <authorList>
            <person name="Sun S."/>
            <person name="Shen X."/>
            <person name="Li Y."/>
            <person name="Li Y."/>
            <person name="Wang S."/>
            <person name="Li R."/>
            <person name="Zhang H."/>
            <person name="Shen G."/>
            <person name="Guo B."/>
            <person name="Wei J."/>
            <person name="Xu J."/>
            <person name="St-Pierre B."/>
            <person name="Chen S."/>
            <person name="Sun C."/>
        </authorList>
    </citation>
    <scope>NUCLEOTIDE SEQUENCE [LARGE SCALE GENOMIC DNA]</scope>
</reference>
<evidence type="ECO:0000313" key="1">
    <source>
        <dbReference type="EMBL" id="KAI5668629.1"/>
    </source>
</evidence>
<dbReference type="EMBL" id="CM044704">
    <property type="protein sequence ID" value="KAI5668629.1"/>
    <property type="molecule type" value="Genomic_DNA"/>
</dbReference>
<dbReference type="Proteomes" id="UP001060085">
    <property type="component" value="Linkage Group LG04"/>
</dbReference>
<name>A0ACC0B7J9_CATRO</name>
<evidence type="ECO:0000313" key="2">
    <source>
        <dbReference type="Proteomes" id="UP001060085"/>
    </source>
</evidence>
<protein>
    <submittedName>
        <fullName evidence="1">Uncharacterized protein</fullName>
    </submittedName>
</protein>
<keyword evidence="2" id="KW-1185">Reference proteome</keyword>